<dbReference type="InterPro" id="IPR026444">
    <property type="entry name" value="Secre_tail"/>
</dbReference>
<evidence type="ECO:0000259" key="2">
    <source>
        <dbReference type="Pfam" id="PF18962"/>
    </source>
</evidence>
<dbReference type="AlphaFoldDB" id="A0A1M6YQX1"/>
<feature type="chain" id="PRO_5013087846" evidence="1">
    <location>
        <begin position="29"/>
        <end position="627"/>
    </location>
</feature>
<dbReference type="EMBL" id="FRAS01000011">
    <property type="protein sequence ID" value="SHL20648.1"/>
    <property type="molecule type" value="Genomic_DNA"/>
</dbReference>
<dbReference type="NCBIfam" id="TIGR04183">
    <property type="entry name" value="Por_Secre_tail"/>
    <property type="match status" value="1"/>
</dbReference>
<evidence type="ECO:0000313" key="3">
    <source>
        <dbReference type="EMBL" id="SHL20648.1"/>
    </source>
</evidence>
<protein>
    <submittedName>
        <fullName evidence="3">Por secretion system C-terminal sorting domain-containing protein</fullName>
    </submittedName>
</protein>
<gene>
    <name evidence="3" type="ORF">SAMN02746009_02347</name>
</gene>
<dbReference type="Proteomes" id="UP000183947">
    <property type="component" value="Unassembled WGS sequence"/>
</dbReference>
<dbReference type="OrthoDB" id="617614at2"/>
<dbReference type="Pfam" id="PF18962">
    <property type="entry name" value="Por_Secre_tail"/>
    <property type="match status" value="1"/>
</dbReference>
<feature type="domain" description="Secretion system C-terminal sorting" evidence="2">
    <location>
        <begin position="551"/>
        <end position="625"/>
    </location>
</feature>
<keyword evidence="1" id="KW-0732">Signal</keyword>
<reference evidence="4" key="1">
    <citation type="submission" date="2016-11" db="EMBL/GenBank/DDBJ databases">
        <authorList>
            <person name="Varghese N."/>
            <person name="Submissions S."/>
        </authorList>
    </citation>
    <scope>NUCLEOTIDE SEQUENCE [LARGE SCALE GENOMIC DNA]</scope>
    <source>
        <strain evidence="4">DSM 18569</strain>
    </source>
</reference>
<organism evidence="3 4">
    <name type="scientific">Hymenobacter psychrotolerans DSM 18569</name>
    <dbReference type="NCBI Taxonomy" id="1121959"/>
    <lineage>
        <taxon>Bacteria</taxon>
        <taxon>Pseudomonadati</taxon>
        <taxon>Bacteroidota</taxon>
        <taxon>Cytophagia</taxon>
        <taxon>Cytophagales</taxon>
        <taxon>Hymenobacteraceae</taxon>
        <taxon>Hymenobacter</taxon>
    </lineage>
</organism>
<evidence type="ECO:0000256" key="1">
    <source>
        <dbReference type="SAM" id="SignalP"/>
    </source>
</evidence>
<name>A0A1M6YQX1_9BACT</name>
<accession>A0A1M6YQX1</accession>
<evidence type="ECO:0000313" key="4">
    <source>
        <dbReference type="Proteomes" id="UP000183947"/>
    </source>
</evidence>
<keyword evidence="4" id="KW-1185">Reference proteome</keyword>
<sequence>MKNSYTAPWRKLALTALLGLGGAAAAQAQLNFPLGNAANTAGTYTDLGTTGTVITTPNNDDANSAVTPIGFTFSFNGASFTDFVLNTNGYLKLGTTAPGAPYFYSGPQAVTGGPLNTAAETNLILPFNLDLEGTTTTEYRVLTTGATGERVTTIQWKNVSDKLVSAATGKQFASISFQVKLYETSNRVEFVYGTATAGPGPDAFKSAAIGLKGSGNTASSSLLVTKGSVQTWNLASFVAGNYTGNAHNVRSSALPDAGRTYSFTPQQANDAAVSTIYTLGKLPVPFNGAHTVRALVRNVGSTNMTNIAVTLNVSGSTTFSDGKIVATLGVGDSTFVTFNAYTPTTVGTNTVRVAVGTDNNTVNNAKTVTQLTTADAITYVDAETSPSNFIYGGTVASILANRHSLAQSRTVTNVKVNITNDPTRNTGRSVYGVVLDAQGNIIGRSADRVLTAADNGTQVTFPITTPPTIPAGKFFIGIGLVVPTGAPAYYPLEAQQERPTRPDTAFFAFPVVGGVSGGIDNSVNYDDRFRIEATLGTPLGTSAALSKAVSMFPNPSTGVVTLDVRGANAKNNLQVSVMNMLGQTVHTASLKDNFENQLNLSGLANGVYLLKVQTGSDFTTRQLTIAK</sequence>
<proteinExistence type="predicted"/>
<feature type="signal peptide" evidence="1">
    <location>
        <begin position="1"/>
        <end position="28"/>
    </location>
</feature>
<dbReference type="STRING" id="1121959.SAMN02746009_02347"/>
<dbReference type="RefSeq" id="WP_073284944.1">
    <property type="nucleotide sequence ID" value="NZ_FRAS01000011.1"/>
</dbReference>